<name>A0A7S1BNA0_9STRA</name>
<feature type="region of interest" description="Disordered" evidence="1">
    <location>
        <begin position="137"/>
        <end position="208"/>
    </location>
</feature>
<feature type="compositionally biased region" description="Basic residues" evidence="1">
    <location>
        <begin position="150"/>
        <end position="159"/>
    </location>
</feature>
<protein>
    <recommendedName>
        <fullName evidence="3">Codanin-1 C-terminal domain-containing protein</fullName>
    </recommendedName>
</protein>
<organism evidence="2">
    <name type="scientific">Corethron hystrix</name>
    <dbReference type="NCBI Taxonomy" id="216773"/>
    <lineage>
        <taxon>Eukaryota</taxon>
        <taxon>Sar</taxon>
        <taxon>Stramenopiles</taxon>
        <taxon>Ochrophyta</taxon>
        <taxon>Bacillariophyta</taxon>
        <taxon>Coscinodiscophyceae</taxon>
        <taxon>Corethrophycidae</taxon>
        <taxon>Corethrales</taxon>
        <taxon>Corethraceae</taxon>
        <taxon>Corethron</taxon>
    </lineage>
</organism>
<evidence type="ECO:0008006" key="3">
    <source>
        <dbReference type="Google" id="ProtNLM"/>
    </source>
</evidence>
<sequence>MSHRHCLETSPTTPSSKTLPSVWNEICDDNDDAGCGRDSNGNGIPAELRDDDDSFILWLSSYMSLVVDRSPHHEDSKKKLSRVDVSFCILNGIRETVAPFLCEGGVLPAPTTPKTSKPTMTTKTAAVAVVTTKISKMTPTPWPHREYNSIKKRSARKKNSAGDPAPFTEVVKSPSLENDGDFPSLSSSSRRPQPRSNKRRIRPMHVGSKVEVHPAFALVTAGGNISKIGEEAATTTTKPRPKSFGARESSTGNISTDKITIRRKSVGGSSTGVWGDGGGRWKDNRRGITYADTASCNGAISSADKEQEREEDRRVALNRLSSDAAFLYKMEKNTEKIDRNLDLSRSLPSLPSEGKTKSGAWESPYKKNTIVQLNATAKEGNFKAKSIDKKIISQLKDISVKNAPTIISDDATVQANISGDSICAPIQPPSKNSLDEKSPFLLRLSRIYSTIILRGLIPSILVELHLVLRLASFRTSGTSPITTPKNNGRYSHILSTSASITTFGQHTLNHLEPLLLHLDVDTLGRLLDLPVFSDTTLAYPIIKRLSHILRLRLEDLRRLAIPDIGSPQKVPHVPHTEDYSNLVALPFDPIRDSRHNYRSASRSAAYSNRESTRDVFLSSLRNFQEVKTLHFQRFDANPEELARIVHIKLREGVANVMGGLAGNNFAWFAGLFVDLLLQVGGGGDASCWWGGESETDREVLGRYVANLDKLQKLHRRFSAKGTNGQFNKKLILERPDKQISTTFLQPPEFFFPGNQEYFFLFIRYSDSYRFTSLLLKRLTGELLRRSNIKDPRGLQERLLTTKLLAKFVAYIIFSPGWTLAEDNNMSADVDSEANQTDADSLLEQYSQTGFPLKELVLDAWRQRRLIAVIPWVIEYLRMMKWDSVIVRRSLYYGEVLAILKSVYGRLQFVNDTNNVKMFLRLEFEILFHEVLDRRQTESIPIVDLFTPIIAKNDGSTDEQQGMGLDGYPLSFNRHFLLHAHPQLEEIHKLLQELKNSPAYHHGNSNLGGSMKKLRPHAITSKALTTAPLDGTRSSTGLLNTTTMASSSSIQRRLIDSFFHKHPDLQISESLADANVKNTCAILTDQCILPFVREIVDNFKGDLKTVGPPSLTSSLLDSSMWSDMVHQIEQKSIELGKEKLTERCQLTIKPSIRMFVRPSTSDQVIEVATILLTRHALLEGSKSIENYVRVDVKKQLAGYIRLKKKLLEKDEGVETVIQMTSVPDTSMNEPNGSSVMMNEIRTSWNHLLKDLCMEEDFLRKCQNYPEITNSLQNFQLELGKNGIHNRSNVSRTSNIHDIECKIDEQATIFAEFLQVNQNLSNDGLLVLLAILEFCIVCGSGGVVTQSLKKLVRCFCEKHHILHLLQFMLLQMQQVEKCDNCTLTTMSASHERNSVSSTETCEGISNFATIIGKGLIQCGLILPFELEDCLLSLLNQEYIRYCGVKEKEPPPLAVTTATKNNFFRLCFDFAKLVAENAFGDEGCELDCPNVPVEIMFPKLRMFIGQYKTEPE</sequence>
<evidence type="ECO:0000313" key="2">
    <source>
        <dbReference type="EMBL" id="CAD8892965.1"/>
    </source>
</evidence>
<feature type="compositionally biased region" description="Basic residues" evidence="1">
    <location>
        <begin position="192"/>
        <end position="203"/>
    </location>
</feature>
<dbReference type="EMBL" id="HBFR01027867">
    <property type="protein sequence ID" value="CAD8892965.1"/>
    <property type="molecule type" value="Transcribed_RNA"/>
</dbReference>
<feature type="compositionally biased region" description="Low complexity" evidence="1">
    <location>
        <begin position="9"/>
        <end position="21"/>
    </location>
</feature>
<reference evidence="2" key="1">
    <citation type="submission" date="2021-01" db="EMBL/GenBank/DDBJ databases">
        <authorList>
            <person name="Corre E."/>
            <person name="Pelletier E."/>
            <person name="Niang G."/>
            <person name="Scheremetjew M."/>
            <person name="Finn R."/>
            <person name="Kale V."/>
            <person name="Holt S."/>
            <person name="Cochrane G."/>
            <person name="Meng A."/>
            <person name="Brown T."/>
            <person name="Cohen L."/>
        </authorList>
    </citation>
    <scope>NUCLEOTIDE SEQUENCE</scope>
    <source>
        <strain evidence="2">308</strain>
    </source>
</reference>
<dbReference type="GO" id="GO:0006325">
    <property type="term" value="P:chromatin organization"/>
    <property type="evidence" value="ECO:0007669"/>
    <property type="project" value="TreeGrafter"/>
</dbReference>
<dbReference type="PANTHER" id="PTHR28678:SF1">
    <property type="entry name" value="CODANIN-1"/>
    <property type="match status" value="1"/>
</dbReference>
<feature type="region of interest" description="Disordered" evidence="1">
    <location>
        <begin position="230"/>
        <end position="253"/>
    </location>
</feature>
<proteinExistence type="predicted"/>
<dbReference type="InterPro" id="IPR040031">
    <property type="entry name" value="Codanin-1"/>
</dbReference>
<accession>A0A7S1BNA0</accession>
<gene>
    <name evidence="2" type="ORF">CHYS00102_LOCUS20174</name>
</gene>
<dbReference type="GO" id="GO:0005634">
    <property type="term" value="C:nucleus"/>
    <property type="evidence" value="ECO:0007669"/>
    <property type="project" value="TreeGrafter"/>
</dbReference>
<evidence type="ECO:0000256" key="1">
    <source>
        <dbReference type="SAM" id="MobiDB-lite"/>
    </source>
</evidence>
<feature type="region of interest" description="Disordered" evidence="1">
    <location>
        <begin position="1"/>
        <end position="21"/>
    </location>
</feature>
<dbReference type="PANTHER" id="PTHR28678">
    <property type="entry name" value="CODANIN-1"/>
    <property type="match status" value="1"/>
</dbReference>